<protein>
    <submittedName>
        <fullName evidence="1">Uncharacterized protein</fullName>
    </submittedName>
</protein>
<evidence type="ECO:0000313" key="2">
    <source>
        <dbReference type="Proteomes" id="UP000671952"/>
    </source>
</evidence>
<organism evidence="1 2">
    <name type="scientific">Xanthomonas phage FoX4</name>
    <dbReference type="NCBI Taxonomy" id="2723900"/>
    <lineage>
        <taxon>Viruses</taxon>
        <taxon>Duplodnaviria</taxon>
        <taxon>Heunggongvirae</taxon>
        <taxon>Uroviricota</taxon>
        <taxon>Caudoviricetes</taxon>
        <taxon>Foxquatrovirus</taxon>
        <taxon>Foxquatrovirus fox4</taxon>
    </lineage>
</organism>
<dbReference type="EMBL" id="MT161385">
    <property type="protein sequence ID" value="QJI52989.1"/>
    <property type="molecule type" value="Genomic_DNA"/>
</dbReference>
<keyword evidence="2" id="KW-1185">Reference proteome</keyword>
<name>A0A858WJ94_9CAUD</name>
<accession>A0A858WJ94</accession>
<dbReference type="Proteomes" id="UP000671952">
    <property type="component" value="Segment"/>
</dbReference>
<sequence>MIEEYVPPLTPNIFWVFKQSSQPYDPPLSPEIIFTFGADDDTGGLDRRKSSFMILLTQ</sequence>
<proteinExistence type="predicted"/>
<reference evidence="1" key="1">
    <citation type="submission" date="2020-03" db="EMBL/GenBank/DDBJ databases">
        <title>Development of an integrated pest management strategy to control Xanthomonas campestris pv. campestris by using bacteriophages.</title>
        <authorList>
            <person name="Holtappels D."/>
            <person name="Rombouts S."/>
            <person name="Lavigne R."/>
            <person name="Wagemans J."/>
        </authorList>
    </citation>
    <scope>NUCLEOTIDE SEQUENCE</scope>
</reference>
<gene>
    <name evidence="1" type="ORF">XccvBFoX4_gp35</name>
</gene>
<evidence type="ECO:0000313" key="1">
    <source>
        <dbReference type="EMBL" id="QJI52989.1"/>
    </source>
</evidence>